<evidence type="ECO:0000256" key="5">
    <source>
        <dbReference type="ARBA" id="ARBA00022729"/>
    </source>
</evidence>
<evidence type="ECO:0000313" key="16">
    <source>
        <dbReference type="Proteomes" id="UP000015523"/>
    </source>
</evidence>
<evidence type="ECO:0000313" key="15">
    <source>
        <dbReference type="EMBL" id="EQB31560.1"/>
    </source>
</evidence>
<comment type="subcellular location">
    <subcellularLocation>
        <location evidence="1 10">Cell outer membrane</location>
        <topology evidence="1 10">Multi-pass membrane protein</topology>
    </subcellularLocation>
</comment>
<keyword evidence="6" id="KW-0406">Ion transport</keyword>
<dbReference type="GO" id="GO:0009279">
    <property type="term" value="C:cell outer membrane"/>
    <property type="evidence" value="ECO:0007669"/>
    <property type="project" value="UniProtKB-SubCell"/>
</dbReference>
<dbReference type="eggNOG" id="COG4206">
    <property type="taxonomic scope" value="Bacteria"/>
</dbReference>
<dbReference type="InterPro" id="IPR037066">
    <property type="entry name" value="Plug_dom_sf"/>
</dbReference>
<evidence type="ECO:0000256" key="3">
    <source>
        <dbReference type="ARBA" id="ARBA00022452"/>
    </source>
</evidence>
<dbReference type="OrthoDB" id="9796221at2"/>
<dbReference type="RefSeq" id="WP_021318568.1">
    <property type="nucleotide sequence ID" value="NZ_AUWY01000096.1"/>
</dbReference>
<dbReference type="InterPro" id="IPR012910">
    <property type="entry name" value="Plug_dom"/>
</dbReference>
<keyword evidence="2 10" id="KW-0813">Transport</keyword>
<proteinExistence type="inferred from homology"/>
<keyword evidence="7 11" id="KW-0798">TonB box</keyword>
<dbReference type="GO" id="GO:0015889">
    <property type="term" value="P:cobalamin transport"/>
    <property type="evidence" value="ECO:0007669"/>
    <property type="project" value="TreeGrafter"/>
</dbReference>
<keyword evidence="9 10" id="KW-0998">Cell outer membrane</keyword>
<dbReference type="InterPro" id="IPR000531">
    <property type="entry name" value="Beta-barrel_TonB"/>
</dbReference>
<name>T0IRT8_9SPHN</name>
<keyword evidence="8 10" id="KW-0472">Membrane</keyword>
<dbReference type="PANTHER" id="PTHR30069:SF53">
    <property type="entry name" value="COLICIN I RECEPTOR-RELATED"/>
    <property type="match status" value="1"/>
</dbReference>
<comment type="similarity">
    <text evidence="10 11">Belongs to the TonB-dependent receptor family.</text>
</comment>
<protein>
    <recommendedName>
        <fullName evidence="17">TonB-denpendent receptor</fullName>
    </recommendedName>
</protein>
<dbReference type="InterPro" id="IPR036942">
    <property type="entry name" value="Beta-barrel_TonB_sf"/>
</dbReference>
<dbReference type="AlphaFoldDB" id="T0IRT8"/>
<evidence type="ECO:0000259" key="14">
    <source>
        <dbReference type="Pfam" id="PF07715"/>
    </source>
</evidence>
<dbReference type="EMBL" id="AUWY01000096">
    <property type="protein sequence ID" value="EQB31560.1"/>
    <property type="molecule type" value="Genomic_DNA"/>
</dbReference>
<dbReference type="GO" id="GO:0006811">
    <property type="term" value="P:monoatomic ion transport"/>
    <property type="evidence" value="ECO:0007669"/>
    <property type="project" value="UniProtKB-KW"/>
</dbReference>
<evidence type="ECO:0000256" key="1">
    <source>
        <dbReference type="ARBA" id="ARBA00004571"/>
    </source>
</evidence>
<dbReference type="CDD" id="cd01347">
    <property type="entry name" value="ligand_gated_channel"/>
    <property type="match status" value="1"/>
</dbReference>
<evidence type="ECO:0000256" key="10">
    <source>
        <dbReference type="PROSITE-ProRule" id="PRU01360"/>
    </source>
</evidence>
<evidence type="ECO:0000256" key="4">
    <source>
        <dbReference type="ARBA" id="ARBA00022692"/>
    </source>
</evidence>
<keyword evidence="4 10" id="KW-0812">Transmembrane</keyword>
<dbReference type="PROSITE" id="PS52016">
    <property type="entry name" value="TONB_DEPENDENT_REC_3"/>
    <property type="match status" value="1"/>
</dbReference>
<keyword evidence="5 12" id="KW-0732">Signal</keyword>
<dbReference type="PATRIC" id="fig|1346791.3.peg.2673"/>
<evidence type="ECO:0000256" key="7">
    <source>
        <dbReference type="ARBA" id="ARBA00023077"/>
    </source>
</evidence>
<organism evidence="15 16">
    <name type="scientific">Sphingobium ummariense RL-3</name>
    <dbReference type="NCBI Taxonomy" id="1346791"/>
    <lineage>
        <taxon>Bacteria</taxon>
        <taxon>Pseudomonadati</taxon>
        <taxon>Pseudomonadota</taxon>
        <taxon>Alphaproteobacteria</taxon>
        <taxon>Sphingomonadales</taxon>
        <taxon>Sphingomonadaceae</taxon>
        <taxon>Sphingobium</taxon>
    </lineage>
</organism>
<sequence length="638" mass="68786">MRIQNCVGALLLAAGLVPGAAFAEEPSDGLVVTAFRTPVAEDRVASSVTVLDQAAIEQQQPLALTDLLVRTPGISLSRNGGYGTTTTLRIRGADSGQTVMVIDGMRLADPSSTAGGYGFANLFIDDLARVEILRGPQAILWGSDAIGGVINVQTARATRPIEGSASFEAGTHETLSARAAVGGTSDFIDWRVSGSTFTTDGISARASGTEDDGYRRKAASGSATLHFAPTVSLDLRGYWADARNEFDSTSGDAPVYGTTREWSAYAGLNVALLDGRFLNRLAILHSDTARDNYDPRRKLRPLNFDADGRVRRYEYQGTFTASDAVQLVFGAEREEQRMTNASPADTAAPYARLPSEANTNSVYGQVRLTLVEGLTVNGGVRHDDQSRFGGNTVASAGAAWSVARTGTRLRASYDEGYKAPSLYQLFSLYGSTALRPEEAKGWEAGIDQKLGDILTLSATWFERKTDNLIDFAYCPTAGTLPEVCYVPGTDETRFGYYANVRKSHAKGIELGASLNWRGLFATGNYSRIVAEDRTPGATYGVQLARVPRNLANGELGYAFPFGLKASVAVRYSGRTFDRAGSSLRLDDYWLTDLRAEWKLLEGLTLYGRVENVGDVDYQTANGYGSLGRTVYAGIRSRF</sequence>
<feature type="signal peptide" evidence="12">
    <location>
        <begin position="1"/>
        <end position="23"/>
    </location>
</feature>
<evidence type="ECO:0000256" key="6">
    <source>
        <dbReference type="ARBA" id="ARBA00023065"/>
    </source>
</evidence>
<dbReference type="STRING" id="1346791.M529_13900"/>
<dbReference type="Gene3D" id="2.170.130.10">
    <property type="entry name" value="TonB-dependent receptor, plug domain"/>
    <property type="match status" value="1"/>
</dbReference>
<evidence type="ECO:0000256" key="9">
    <source>
        <dbReference type="ARBA" id="ARBA00023237"/>
    </source>
</evidence>
<evidence type="ECO:0000259" key="13">
    <source>
        <dbReference type="Pfam" id="PF00593"/>
    </source>
</evidence>
<dbReference type="Pfam" id="PF00593">
    <property type="entry name" value="TonB_dep_Rec_b-barrel"/>
    <property type="match status" value="1"/>
</dbReference>
<comment type="caution">
    <text evidence="15">The sequence shown here is derived from an EMBL/GenBank/DDBJ whole genome shotgun (WGS) entry which is preliminary data.</text>
</comment>
<reference evidence="15 16" key="1">
    <citation type="journal article" date="2013" name="Genome Announc.">
        <title>Draft Genome Sequence of Sphingobium ummariense Strain RL-3, a Hexachlorocyclohexane-Degrading Bacterium.</title>
        <authorList>
            <person name="Kohli P."/>
            <person name="Dua A."/>
            <person name="Sangwan N."/>
            <person name="Oldach P."/>
            <person name="Khurana J.P."/>
            <person name="Lal R."/>
        </authorList>
    </citation>
    <scope>NUCLEOTIDE SEQUENCE [LARGE SCALE GENOMIC DNA]</scope>
    <source>
        <strain evidence="15 16">RL-3</strain>
    </source>
</reference>
<evidence type="ECO:0000256" key="12">
    <source>
        <dbReference type="SAM" id="SignalP"/>
    </source>
</evidence>
<evidence type="ECO:0000256" key="2">
    <source>
        <dbReference type="ARBA" id="ARBA00022448"/>
    </source>
</evidence>
<evidence type="ECO:0000256" key="8">
    <source>
        <dbReference type="ARBA" id="ARBA00023136"/>
    </source>
</evidence>
<keyword evidence="16" id="KW-1185">Reference proteome</keyword>
<dbReference type="InterPro" id="IPR039426">
    <property type="entry name" value="TonB-dep_rcpt-like"/>
</dbReference>
<dbReference type="PANTHER" id="PTHR30069">
    <property type="entry name" value="TONB-DEPENDENT OUTER MEMBRANE RECEPTOR"/>
    <property type="match status" value="1"/>
</dbReference>
<dbReference type="Pfam" id="PF07715">
    <property type="entry name" value="Plug"/>
    <property type="match status" value="1"/>
</dbReference>
<gene>
    <name evidence="15" type="ORF">M529_13900</name>
</gene>
<dbReference type="Proteomes" id="UP000015523">
    <property type="component" value="Unassembled WGS sequence"/>
</dbReference>
<feature type="domain" description="TonB-dependent receptor plug" evidence="14">
    <location>
        <begin position="43"/>
        <end position="149"/>
    </location>
</feature>
<keyword evidence="3 10" id="KW-1134">Transmembrane beta strand</keyword>
<dbReference type="Gene3D" id="2.40.170.20">
    <property type="entry name" value="TonB-dependent receptor, beta-barrel domain"/>
    <property type="match status" value="1"/>
</dbReference>
<dbReference type="SUPFAM" id="SSF56935">
    <property type="entry name" value="Porins"/>
    <property type="match status" value="1"/>
</dbReference>
<feature type="chain" id="PRO_5004564928" description="TonB-denpendent receptor" evidence="12">
    <location>
        <begin position="24"/>
        <end position="638"/>
    </location>
</feature>
<evidence type="ECO:0000256" key="11">
    <source>
        <dbReference type="RuleBase" id="RU003357"/>
    </source>
</evidence>
<evidence type="ECO:0008006" key="17">
    <source>
        <dbReference type="Google" id="ProtNLM"/>
    </source>
</evidence>
<feature type="domain" description="TonB-dependent receptor-like beta-barrel" evidence="13">
    <location>
        <begin position="203"/>
        <end position="612"/>
    </location>
</feature>
<accession>T0IRT8</accession>